<dbReference type="EMBL" id="JAVFKY010000002">
    <property type="protein sequence ID" value="KAK5580602.1"/>
    <property type="molecule type" value="Genomic_DNA"/>
</dbReference>
<proteinExistence type="predicted"/>
<protein>
    <submittedName>
        <fullName evidence="1">Uncharacterized protein</fullName>
    </submittedName>
</protein>
<name>A0AAN7U2L3_9MYCE</name>
<gene>
    <name evidence="1" type="ORF">RB653_000624</name>
</gene>
<sequence length="246" mass="26483">MTISNYTFLTGTTLASPCDIPRNALLTLSPSTCLSYAGGALESTADLYSVTLCKYYLNSIISLSTTNAYGAVVHYTNLTTLLNNIDSAASTILDGTYACVNTSGQFTDLTASKYDTLTTTYAGYISTIQSLQTSCNTLKTAVTTTLNGITGSSDTITTVKTCYTNVINALAAMSTRFGNTVNSMQTMKAIFPTLKDILNTYTDPFGLQDDAAYMSSMNTNMISVLASSNDIYAKLYFYKRLRGVIF</sequence>
<dbReference type="Proteomes" id="UP001344447">
    <property type="component" value="Unassembled WGS sequence"/>
</dbReference>
<keyword evidence="2" id="KW-1185">Reference proteome</keyword>
<organism evidence="1 2">
    <name type="scientific">Dictyostelium firmibasis</name>
    <dbReference type="NCBI Taxonomy" id="79012"/>
    <lineage>
        <taxon>Eukaryota</taxon>
        <taxon>Amoebozoa</taxon>
        <taxon>Evosea</taxon>
        <taxon>Eumycetozoa</taxon>
        <taxon>Dictyostelia</taxon>
        <taxon>Dictyosteliales</taxon>
        <taxon>Dictyosteliaceae</taxon>
        <taxon>Dictyostelium</taxon>
    </lineage>
</organism>
<evidence type="ECO:0000313" key="2">
    <source>
        <dbReference type="Proteomes" id="UP001344447"/>
    </source>
</evidence>
<dbReference type="AlphaFoldDB" id="A0AAN7U2L3"/>
<reference evidence="1 2" key="1">
    <citation type="submission" date="2023-11" db="EMBL/GenBank/DDBJ databases">
        <title>Dfirmibasis_genome.</title>
        <authorList>
            <person name="Edelbroek B."/>
            <person name="Kjellin J."/>
            <person name="Jerlstrom-Hultqvist J."/>
            <person name="Soderbom F."/>
        </authorList>
    </citation>
    <scope>NUCLEOTIDE SEQUENCE [LARGE SCALE GENOMIC DNA]</scope>
    <source>
        <strain evidence="1 2">TNS-C-14</strain>
    </source>
</reference>
<comment type="caution">
    <text evidence="1">The sequence shown here is derived from an EMBL/GenBank/DDBJ whole genome shotgun (WGS) entry which is preliminary data.</text>
</comment>
<accession>A0AAN7U2L3</accession>
<evidence type="ECO:0000313" key="1">
    <source>
        <dbReference type="EMBL" id="KAK5580602.1"/>
    </source>
</evidence>